<keyword evidence="7" id="KW-0833">Ubl conjugation pathway</keyword>
<sequence length="2078" mass="232872">MVYKKIRSVTASSSPPNWKHHVYQSYCEPSLDLLEMEPSLGSVEMEPSLDSYEGNMDNCESEQRLEAFISRFNSELGKQRQEHIITNENLKASSQGSSSGGLPAVYIYCANTLQYSFASHLSMDFHRKGIYASANSNVMEGASASVVVLSKNYLSSPSCLDKLVRVLQCRRKSGQLVVPVFYDISPSNVEVQELREFTGYQFREGCSECELLLCKQPWGIRRLGIWGMPGIGKTTLAKALFFIKHFDKAFNEKGLHCLLEEHFGNILMELPRVCSSITRPSFPGDILSKKRTLVVLDDVQNPLVAESFLGGFHWFGPGSLIIITSRDKQVFRHCQINHVYEVQSLNENAIGENLREKKFMKLSMEVIDYASGNPLALSYYGKELKGKKLSEMRTTFLKLKLRTPYKIQDLFKRSYEALNDSEKNIFLDIACFFKGENVDQLLEGCGFLPHIGIDVLVEKCLVTISENRYRSSGVADYWTIKFLLEDDKLKANVKSTYTRPLGTVDIEGIFLDASNLSFDVRSGAFKHMLSLRFLKIYCSSYEKDSRVLLPRGLDSLPYELRLLHWEKYPLKSLLQNFDPCHLVELNLSYSQLQKLWGGTKNLKMLKVVRLCHSQQLTDINDLCKAQDLDLLDLRGCTQLQSFPAMGQLRLLRVVNLSGCTEIRSFPEVSPNIKELHLQGTEFPGVSDILNHEQLTSLIKPVSANQHLGKLVGLNMKDCVHLTSLPDMADLELLLVLDLSGCSNLNDIQGFPRNLEELYLAGTAIKEFPQLPLSLEILNAHGCVSLISIPIGFEQLPRYYTFSNCFGLSEKVVNIFVKNALTNVERLAREYHQKQKLNKSLAFSFIGPSPAGENLTFDMQSGSSVIIQLGSSWRDTLGIAVLVQVTFSKDYCEASGGFNVTCVCRWKDKNYVSHKREKDFHCWPPEKEEGVSKDHTFVFCDLDIHPSACEVNDTGILADLVVFEFFTVNKQKKLLDESFTVTKCGVYVITAADRDTSPNMTPSFSSSDYLQQELSDNDARNVYDGLDENERTLFLYIACLFNDEEADLLAPLSNGLEISSGIKILTDKSLIHISPYGVLVREGLLQKIGMEMINRRRQAQALTNLADIAGVDSRKWDNKANMIENLPHSFKMHSSMCLALKKLVDRVMKIFPEIEAEAARPGSSTAIQTLNKALEKAKLLLQYCSESSKLYMVCQKLNFLSHFISPSSKYCSTLSTQLSTSSPSNSGTSILRVRAWLRTTHQPSGLSTFKPVPDLLSETSCVGVTSACVTPMGFSTPPNTSDSPTNAPPDDRTEKAKSLFAKSGECKENKRQILKYLLYLLKKHEKIIWSDHKELSQTAPSVNDSVSASVAEAGCSEEHNNEEHNNDTLPEQFKCPLSLTVMYDPVIISSGHTFERMSIQRWFDLGNDTCPVSKRVLDDFTLQSNVAMKDQISKWCKKHGLDVQDPAMNASHNLDFSIASFTSSLYNIPDLSCFTSRDFSSSFSTDSPSYSRMSTGGYFMPMQTIDSESGTEVTDSTHHSEVEIEPLCELSKLPWDAQIKVVQDVRSLFEKDSRAVRSVSPSRFLEPLITFLKNAHERNGTEGDVVKCGLDLLSTFLSGNRKAIESLKEDLFEMLCVFLGSELVAEEALNVLEVLSNHPQSLSKITSTSSLSSLLKIAESGAENLQEQAMITLKNLSASNEICVEMVSLDFVQKLTSFLQQNVFSKHSIIILNYLCNTEKGRVCITETPGCLTSIAELLDSNVPEEVENAISILLQLCVEKIEYCYLVVREGLNIYSSLLLISNNGTEEAKVGASELLRALAEVEEEESSTPGGATTSLVVTPVTQQEPITTPCPKNSESELLEANVPEELENAIAMCREDRFNCADSKIIREAAVKAVRELVLWSTSYSVSSDEIRDFHCAALKLRLSTPEAIVTERRILNSLFTKLEEWEGNKRQVLKYLLCLIRKSYEELTKRTLSQSIILSLIDYMCAGAAEAGCSEEHDATLRSMYDPGIISTGHNFKRMWFQKWLHEEVYSTLAHWETVLRGGLFLPQQGVEQDSEAEHLQELCLRSGERVSIVIYRAWPVAIVVKLLNGPPP</sequence>
<dbReference type="SUPFAM" id="SSF52200">
    <property type="entry name" value="Toll/Interleukin receptor TIR domain"/>
    <property type="match status" value="1"/>
</dbReference>
<dbReference type="InterPro" id="IPR003613">
    <property type="entry name" value="Ubox_domain"/>
</dbReference>
<dbReference type="PANTHER" id="PTHR11017:SF518">
    <property type="entry name" value="DISEASE RESISTANCE PROTEIN (TIR-NBS-LRR CLASS)-RELATED"/>
    <property type="match status" value="1"/>
</dbReference>
<dbReference type="InterPro" id="IPR011713">
    <property type="entry name" value="Leu-rich_rpt_3"/>
</dbReference>
<dbReference type="InterPro" id="IPR032675">
    <property type="entry name" value="LRR_dom_sf"/>
</dbReference>
<dbReference type="InterPro" id="IPR011989">
    <property type="entry name" value="ARM-like"/>
</dbReference>
<dbReference type="OrthoDB" id="1100865at2759"/>
<dbReference type="Proteomes" id="UP000886595">
    <property type="component" value="Unassembled WGS sequence"/>
</dbReference>
<dbReference type="InterPro" id="IPR016024">
    <property type="entry name" value="ARM-type_fold"/>
</dbReference>
<keyword evidence="4" id="KW-0433">Leucine-rich repeat</keyword>
<evidence type="ECO:0000256" key="6">
    <source>
        <dbReference type="ARBA" id="ARBA00022737"/>
    </source>
</evidence>
<dbReference type="GO" id="GO:0043531">
    <property type="term" value="F:ADP binding"/>
    <property type="evidence" value="ECO:0007669"/>
    <property type="project" value="InterPro"/>
</dbReference>
<evidence type="ECO:0000256" key="2">
    <source>
        <dbReference type="ARBA" id="ARBA00004906"/>
    </source>
</evidence>
<dbReference type="PROSITE" id="PS51698">
    <property type="entry name" value="U_BOX"/>
    <property type="match status" value="1"/>
</dbReference>
<dbReference type="Gene3D" id="3.30.40.10">
    <property type="entry name" value="Zinc/RING finger domain, C3HC4 (zinc finger)"/>
    <property type="match status" value="1"/>
</dbReference>
<dbReference type="SUPFAM" id="SSF57850">
    <property type="entry name" value="RING/U-box"/>
    <property type="match status" value="1"/>
</dbReference>
<comment type="caution">
    <text evidence="10">The sequence shown here is derived from an EMBL/GenBank/DDBJ whole genome shotgun (WGS) entry which is preliminary data.</text>
</comment>
<dbReference type="GO" id="GO:0016567">
    <property type="term" value="P:protein ubiquitination"/>
    <property type="evidence" value="ECO:0007669"/>
    <property type="project" value="InterPro"/>
</dbReference>
<dbReference type="Gene3D" id="3.40.50.10140">
    <property type="entry name" value="Toll/interleukin-1 receptor homology (TIR) domain"/>
    <property type="match status" value="1"/>
</dbReference>
<evidence type="ECO:0000256" key="1">
    <source>
        <dbReference type="ARBA" id="ARBA00000900"/>
    </source>
</evidence>
<dbReference type="GO" id="GO:0006952">
    <property type="term" value="P:defense response"/>
    <property type="evidence" value="ECO:0007669"/>
    <property type="project" value="InterPro"/>
</dbReference>
<feature type="compositionally biased region" description="Basic and acidic residues" evidence="8">
    <location>
        <begin position="1355"/>
        <end position="1365"/>
    </location>
</feature>
<dbReference type="EMBL" id="JAAMPC010000009">
    <property type="protein sequence ID" value="KAG2291274.1"/>
    <property type="molecule type" value="Genomic_DNA"/>
</dbReference>
<reference evidence="10 11" key="1">
    <citation type="submission" date="2020-02" db="EMBL/GenBank/DDBJ databases">
        <authorList>
            <person name="Ma Q."/>
            <person name="Huang Y."/>
            <person name="Song X."/>
            <person name="Pei D."/>
        </authorList>
    </citation>
    <scope>NUCLEOTIDE SEQUENCE [LARGE SCALE GENOMIC DNA]</scope>
    <source>
        <strain evidence="10">Sxm20200214</strain>
        <tissue evidence="10">Leaf</tissue>
    </source>
</reference>
<dbReference type="CDD" id="cd16664">
    <property type="entry name" value="RING-Ubox_PUB"/>
    <property type="match status" value="1"/>
</dbReference>
<dbReference type="Pfam" id="PF01582">
    <property type="entry name" value="TIR"/>
    <property type="match status" value="1"/>
</dbReference>
<accession>A0A8X7RLJ1</accession>
<dbReference type="Gene3D" id="3.40.50.300">
    <property type="entry name" value="P-loop containing nucleotide triphosphate hydrolases"/>
    <property type="match status" value="1"/>
</dbReference>
<comment type="pathway">
    <text evidence="2">Protein modification; protein ubiquitination.</text>
</comment>
<evidence type="ECO:0000256" key="8">
    <source>
        <dbReference type="SAM" id="MobiDB-lite"/>
    </source>
</evidence>
<dbReference type="SUPFAM" id="SSF48371">
    <property type="entry name" value="ARM repeat"/>
    <property type="match status" value="1"/>
</dbReference>
<dbReference type="PANTHER" id="PTHR11017">
    <property type="entry name" value="LEUCINE-RICH REPEAT-CONTAINING PROTEIN"/>
    <property type="match status" value="1"/>
</dbReference>
<dbReference type="GO" id="GO:0007165">
    <property type="term" value="P:signal transduction"/>
    <property type="evidence" value="ECO:0007669"/>
    <property type="project" value="InterPro"/>
</dbReference>
<dbReference type="PRINTS" id="PR00364">
    <property type="entry name" value="DISEASERSIST"/>
</dbReference>
<name>A0A8X7RLJ1_BRACI</name>
<dbReference type="InterPro" id="IPR000157">
    <property type="entry name" value="TIR_dom"/>
</dbReference>
<keyword evidence="11" id="KW-1185">Reference proteome</keyword>
<feature type="compositionally biased region" description="Polar residues" evidence="8">
    <location>
        <begin position="1275"/>
        <end position="1284"/>
    </location>
</feature>
<evidence type="ECO:0000313" key="11">
    <source>
        <dbReference type="Proteomes" id="UP000886595"/>
    </source>
</evidence>
<dbReference type="Pfam" id="PF04564">
    <property type="entry name" value="U-box"/>
    <property type="match status" value="1"/>
</dbReference>
<dbReference type="Pfam" id="PF23282">
    <property type="entry name" value="WHD_ROQ1"/>
    <property type="match status" value="2"/>
</dbReference>
<dbReference type="Pfam" id="PF07725">
    <property type="entry name" value="LRR_3"/>
    <property type="match status" value="1"/>
</dbReference>
<feature type="region of interest" description="Disordered" evidence="8">
    <location>
        <begin position="1347"/>
        <end position="1368"/>
    </location>
</feature>
<dbReference type="SMART" id="SM00255">
    <property type="entry name" value="TIR"/>
    <property type="match status" value="1"/>
</dbReference>
<evidence type="ECO:0000313" key="10">
    <source>
        <dbReference type="EMBL" id="KAG2291274.1"/>
    </source>
</evidence>
<dbReference type="GO" id="GO:0061630">
    <property type="term" value="F:ubiquitin protein ligase activity"/>
    <property type="evidence" value="ECO:0007669"/>
    <property type="project" value="UniProtKB-EC"/>
</dbReference>
<organism evidence="10 11">
    <name type="scientific">Brassica carinata</name>
    <name type="common">Ethiopian mustard</name>
    <name type="synonym">Abyssinian cabbage</name>
    <dbReference type="NCBI Taxonomy" id="52824"/>
    <lineage>
        <taxon>Eukaryota</taxon>
        <taxon>Viridiplantae</taxon>
        <taxon>Streptophyta</taxon>
        <taxon>Embryophyta</taxon>
        <taxon>Tracheophyta</taxon>
        <taxon>Spermatophyta</taxon>
        <taxon>Magnoliopsida</taxon>
        <taxon>eudicotyledons</taxon>
        <taxon>Gunneridae</taxon>
        <taxon>Pentapetalae</taxon>
        <taxon>rosids</taxon>
        <taxon>malvids</taxon>
        <taxon>Brassicales</taxon>
        <taxon>Brassicaceae</taxon>
        <taxon>Brassiceae</taxon>
        <taxon>Brassica</taxon>
    </lineage>
</organism>
<keyword evidence="6" id="KW-0677">Repeat</keyword>
<dbReference type="SMART" id="SM00504">
    <property type="entry name" value="Ubox"/>
    <property type="match status" value="1"/>
</dbReference>
<dbReference type="InterPro" id="IPR035897">
    <property type="entry name" value="Toll_tir_struct_dom_sf"/>
</dbReference>
<dbReference type="InterPro" id="IPR045210">
    <property type="entry name" value="RING-Ubox_PUB"/>
</dbReference>
<feature type="region of interest" description="Disordered" evidence="8">
    <location>
        <begin position="1272"/>
        <end position="1295"/>
    </location>
</feature>
<gene>
    <name evidence="10" type="ORF">Bca52824_037943</name>
</gene>
<dbReference type="SUPFAM" id="SSF52058">
    <property type="entry name" value="L domain-like"/>
    <property type="match status" value="1"/>
</dbReference>
<evidence type="ECO:0000256" key="5">
    <source>
        <dbReference type="ARBA" id="ARBA00022679"/>
    </source>
</evidence>
<evidence type="ECO:0000256" key="4">
    <source>
        <dbReference type="ARBA" id="ARBA00022614"/>
    </source>
</evidence>
<dbReference type="InterPro" id="IPR044974">
    <property type="entry name" value="Disease_R_plants"/>
</dbReference>
<comment type="catalytic activity">
    <reaction evidence="1">
        <text>S-ubiquitinyl-[E2 ubiquitin-conjugating enzyme]-L-cysteine + [acceptor protein]-L-lysine = [E2 ubiquitin-conjugating enzyme]-L-cysteine + N(6)-ubiquitinyl-[acceptor protein]-L-lysine.</text>
        <dbReference type="EC" id="2.3.2.27"/>
    </reaction>
</comment>
<protein>
    <recommendedName>
        <fullName evidence="3">RING-type E3 ubiquitin transferase</fullName>
        <ecNumber evidence="3">2.3.2.27</ecNumber>
    </recommendedName>
</protein>
<evidence type="ECO:0000256" key="3">
    <source>
        <dbReference type="ARBA" id="ARBA00012483"/>
    </source>
</evidence>
<evidence type="ECO:0000256" key="7">
    <source>
        <dbReference type="ARBA" id="ARBA00022786"/>
    </source>
</evidence>
<evidence type="ECO:0000259" key="9">
    <source>
        <dbReference type="PROSITE" id="PS51698"/>
    </source>
</evidence>
<keyword evidence="5" id="KW-0808">Transferase</keyword>
<feature type="domain" description="U-box" evidence="9">
    <location>
        <begin position="1367"/>
        <end position="1441"/>
    </location>
</feature>
<dbReference type="Gene3D" id="1.25.10.10">
    <property type="entry name" value="Leucine-rich Repeat Variant"/>
    <property type="match status" value="1"/>
</dbReference>
<dbReference type="EC" id="2.3.2.27" evidence="3"/>
<proteinExistence type="predicted"/>
<dbReference type="InterPro" id="IPR058192">
    <property type="entry name" value="WHD_ROQ1-like"/>
</dbReference>
<dbReference type="SUPFAM" id="SSF52540">
    <property type="entry name" value="P-loop containing nucleoside triphosphate hydrolases"/>
    <property type="match status" value="1"/>
</dbReference>
<dbReference type="InterPro" id="IPR027417">
    <property type="entry name" value="P-loop_NTPase"/>
</dbReference>
<dbReference type="Gene3D" id="3.80.10.10">
    <property type="entry name" value="Ribonuclease Inhibitor"/>
    <property type="match status" value="1"/>
</dbReference>
<dbReference type="InterPro" id="IPR013083">
    <property type="entry name" value="Znf_RING/FYVE/PHD"/>
</dbReference>